<sequence>MSSCHAASTFAATPFNAISTVIVQKVVPCYSFGILISLIVVIINFNAFAKCLWRGVADISYDILHLIADKRAAKRAGSLIAVSKYVSSQLEVEQKEPEENTADGHFNIGNWAVKSPILSRYDPPPGKHHFWFKQRLFMFERGGRKNMKSPWDGGNYGQHIRLTTLGFSMNPVKELLLCIKSWSAEKTTAKPTIKRTALKDNLPKKSVRNTIAPPFKGVFRPTDTAVIDQSKKGHIIANINEYFSPTIPTSYATLRVLCQHGYLFHGPPGTSKSSLSVAIAGLFGLDINVIQLKTALTEGDLIDPLNSVSRRSIILFKDIDASGLKRGDNNNTVTGKSSGKEKDETFDTVDIVELRIGSWFEVKEIFGITDYESRRLGESFIVVGRGSDFLGRISLSTVSRSTTSSPKLFNTSSLGASSSKPLRLPSLSRWLQRVLAISCLPMVILVQTPNLGVRVATYASGTIAGGTGYAVLRIPGAAGSLYAGSALAVLLYVTFLTRCWLSLRERMPYLVASFLLIFLLTAVFSSGSSSSPLNPSSMGWADSLPFLAVLSAFMTHLTSLGPERWPVRFLVLNPGAVRGLIVGVDNNGI</sequence>
<comment type="subcellular location">
    <subcellularLocation>
        <location evidence="1">Mitochondrion membrane</location>
    </subcellularLocation>
</comment>
<dbReference type="InterPro" id="IPR027417">
    <property type="entry name" value="P-loop_NTPase"/>
</dbReference>
<evidence type="ECO:0000313" key="5">
    <source>
        <dbReference type="Proteomes" id="UP000250266"/>
    </source>
</evidence>
<dbReference type="EMBL" id="KV745267">
    <property type="protein sequence ID" value="OCK75855.1"/>
    <property type="molecule type" value="Genomic_DNA"/>
</dbReference>
<dbReference type="GO" id="GO:0031966">
    <property type="term" value="C:mitochondrial membrane"/>
    <property type="evidence" value="ECO:0007669"/>
    <property type="project" value="UniProtKB-SubCell"/>
</dbReference>
<evidence type="ECO:0000259" key="3">
    <source>
        <dbReference type="SMART" id="SM01024"/>
    </source>
</evidence>
<feature type="transmembrane region" description="Helical" evidence="2">
    <location>
        <begin position="470"/>
        <end position="495"/>
    </location>
</feature>
<keyword evidence="5" id="KW-1185">Reference proteome</keyword>
<dbReference type="SUPFAM" id="SSF52540">
    <property type="entry name" value="P-loop containing nucleoside triphosphate hydrolases"/>
    <property type="match status" value="1"/>
</dbReference>
<name>A0A8E2E234_9PEZI</name>
<reference evidence="4 5" key="1">
    <citation type="journal article" date="2016" name="Nat. Commun.">
        <title>Ectomycorrhizal ecology is imprinted in the genome of the dominant symbiotic fungus Cenococcum geophilum.</title>
        <authorList>
            <consortium name="DOE Joint Genome Institute"/>
            <person name="Peter M."/>
            <person name="Kohler A."/>
            <person name="Ohm R.A."/>
            <person name="Kuo A."/>
            <person name="Krutzmann J."/>
            <person name="Morin E."/>
            <person name="Arend M."/>
            <person name="Barry K.W."/>
            <person name="Binder M."/>
            <person name="Choi C."/>
            <person name="Clum A."/>
            <person name="Copeland A."/>
            <person name="Grisel N."/>
            <person name="Haridas S."/>
            <person name="Kipfer T."/>
            <person name="LaButti K."/>
            <person name="Lindquist E."/>
            <person name="Lipzen A."/>
            <person name="Maire R."/>
            <person name="Meier B."/>
            <person name="Mihaltcheva S."/>
            <person name="Molinier V."/>
            <person name="Murat C."/>
            <person name="Poggeler S."/>
            <person name="Quandt C.A."/>
            <person name="Sperisen C."/>
            <person name="Tritt A."/>
            <person name="Tisserant E."/>
            <person name="Crous P.W."/>
            <person name="Henrissat B."/>
            <person name="Nehls U."/>
            <person name="Egli S."/>
            <person name="Spatafora J.W."/>
            <person name="Grigoriev I.V."/>
            <person name="Martin F.M."/>
        </authorList>
    </citation>
    <scope>NUCLEOTIDE SEQUENCE [LARGE SCALE GENOMIC DNA]</scope>
    <source>
        <strain evidence="4 5">CBS 459.81</strain>
    </source>
</reference>
<proteinExistence type="predicted"/>
<protein>
    <recommendedName>
        <fullName evidence="3">BCS1 N-terminal domain-containing protein</fullName>
    </recommendedName>
</protein>
<dbReference type="InterPro" id="IPR003959">
    <property type="entry name" value="ATPase_AAA_core"/>
</dbReference>
<organism evidence="4 5">
    <name type="scientific">Lepidopterella palustris CBS 459.81</name>
    <dbReference type="NCBI Taxonomy" id="1314670"/>
    <lineage>
        <taxon>Eukaryota</taxon>
        <taxon>Fungi</taxon>
        <taxon>Dikarya</taxon>
        <taxon>Ascomycota</taxon>
        <taxon>Pezizomycotina</taxon>
        <taxon>Dothideomycetes</taxon>
        <taxon>Pleosporomycetidae</taxon>
        <taxon>Mytilinidiales</taxon>
        <taxon>Argynnaceae</taxon>
        <taxon>Lepidopterella</taxon>
    </lineage>
</organism>
<dbReference type="InterPro" id="IPR014851">
    <property type="entry name" value="BCS1_N"/>
</dbReference>
<dbReference type="SMART" id="SM01024">
    <property type="entry name" value="BCS1_N"/>
    <property type="match status" value="1"/>
</dbReference>
<accession>A0A8E2E234</accession>
<feature type="transmembrane region" description="Helical" evidence="2">
    <location>
        <begin position="30"/>
        <end position="49"/>
    </location>
</feature>
<dbReference type="GO" id="GO:0016887">
    <property type="term" value="F:ATP hydrolysis activity"/>
    <property type="evidence" value="ECO:0007669"/>
    <property type="project" value="InterPro"/>
</dbReference>
<feature type="transmembrane region" description="Helical" evidence="2">
    <location>
        <begin position="507"/>
        <end position="524"/>
    </location>
</feature>
<dbReference type="PANTHER" id="PTHR23070">
    <property type="entry name" value="BCS1 AAA-TYPE ATPASE"/>
    <property type="match status" value="1"/>
</dbReference>
<dbReference type="Proteomes" id="UP000250266">
    <property type="component" value="Unassembled WGS sequence"/>
</dbReference>
<dbReference type="AlphaFoldDB" id="A0A8E2E234"/>
<gene>
    <name evidence="4" type="ORF">K432DRAFT_446419</name>
</gene>
<dbReference type="Gene3D" id="3.40.50.300">
    <property type="entry name" value="P-loop containing nucleotide triphosphate hydrolases"/>
    <property type="match status" value="1"/>
</dbReference>
<keyword evidence="2" id="KW-1133">Transmembrane helix</keyword>
<feature type="transmembrane region" description="Helical" evidence="2">
    <location>
        <begin position="544"/>
        <end position="561"/>
    </location>
</feature>
<dbReference type="InterPro" id="IPR050747">
    <property type="entry name" value="Mitochondrial_chaperone_BCS1"/>
</dbReference>
<feature type="domain" description="BCS1 N-terminal" evidence="3">
    <location>
        <begin position="30"/>
        <end position="207"/>
    </location>
</feature>
<dbReference type="Pfam" id="PF00004">
    <property type="entry name" value="AAA"/>
    <property type="match status" value="1"/>
</dbReference>
<keyword evidence="2" id="KW-0812">Transmembrane</keyword>
<dbReference type="GO" id="GO:0005524">
    <property type="term" value="F:ATP binding"/>
    <property type="evidence" value="ECO:0007669"/>
    <property type="project" value="InterPro"/>
</dbReference>
<keyword evidence="2" id="KW-0472">Membrane</keyword>
<evidence type="ECO:0000313" key="4">
    <source>
        <dbReference type="EMBL" id="OCK75855.1"/>
    </source>
</evidence>
<evidence type="ECO:0000256" key="2">
    <source>
        <dbReference type="SAM" id="Phobius"/>
    </source>
</evidence>
<evidence type="ECO:0000256" key="1">
    <source>
        <dbReference type="ARBA" id="ARBA00004325"/>
    </source>
</evidence>
<dbReference type="Pfam" id="PF08740">
    <property type="entry name" value="BCS1_N"/>
    <property type="match status" value="1"/>
</dbReference>
<dbReference type="OrthoDB" id="10251412at2759"/>